<dbReference type="Pfam" id="PF22811">
    <property type="entry name" value="Zn_ribbon_NrdR"/>
    <property type="match status" value="1"/>
</dbReference>
<evidence type="ECO:0000313" key="2">
    <source>
        <dbReference type="EMBL" id="DAF96476.1"/>
    </source>
</evidence>
<feature type="domain" description="Transcriptional repressor NrdR-like N-terminal" evidence="1">
    <location>
        <begin position="7"/>
        <end position="47"/>
    </location>
</feature>
<name>A0A8S5UPY7_9CAUD</name>
<dbReference type="EMBL" id="BK016115">
    <property type="protein sequence ID" value="DAF96476.1"/>
    <property type="molecule type" value="Genomic_DNA"/>
</dbReference>
<dbReference type="InterPro" id="IPR055173">
    <property type="entry name" value="NrdR-like_N"/>
</dbReference>
<reference evidence="2" key="1">
    <citation type="journal article" date="2021" name="Proc. Natl. Acad. Sci. U.S.A.">
        <title>A Catalog of Tens of Thousands of Viruses from Human Metagenomes Reveals Hidden Associations with Chronic Diseases.</title>
        <authorList>
            <person name="Tisza M.J."/>
            <person name="Buck C.B."/>
        </authorList>
    </citation>
    <scope>NUCLEOTIDE SEQUENCE</scope>
    <source>
        <strain evidence="2">Ct5FX1</strain>
    </source>
</reference>
<dbReference type="SUPFAM" id="SSF57783">
    <property type="entry name" value="Zinc beta-ribbon"/>
    <property type="match status" value="1"/>
</dbReference>
<proteinExistence type="predicted"/>
<evidence type="ECO:0000259" key="1">
    <source>
        <dbReference type="Pfam" id="PF22811"/>
    </source>
</evidence>
<sequence length="61" mass="7523">MQIEGDQCRRCGSLQTEVIDRRYRKKVDRVIRRRKCLECGYKWNTVEVYADEWERLSRKGR</sequence>
<accession>A0A8S5UPY7</accession>
<organism evidence="2">
    <name type="scientific">Siphoviridae sp. ct5FX1</name>
    <dbReference type="NCBI Taxonomy" id="2825335"/>
    <lineage>
        <taxon>Viruses</taxon>
        <taxon>Duplodnaviria</taxon>
        <taxon>Heunggongvirae</taxon>
        <taxon>Uroviricota</taxon>
        <taxon>Caudoviricetes</taxon>
    </lineage>
</organism>
<protein>
    <submittedName>
        <fullName evidence="2">Transcription factor IIS-like protein</fullName>
    </submittedName>
</protein>